<gene>
    <name evidence="1" type="ORF">ORI27_31555</name>
</gene>
<organism evidence="1 2">
    <name type="scientific">Mycobacterium pinniadriaticum</name>
    <dbReference type="NCBI Taxonomy" id="2994102"/>
    <lineage>
        <taxon>Bacteria</taxon>
        <taxon>Bacillati</taxon>
        <taxon>Actinomycetota</taxon>
        <taxon>Actinomycetes</taxon>
        <taxon>Mycobacteriales</taxon>
        <taxon>Mycobacteriaceae</taxon>
        <taxon>Mycobacterium</taxon>
    </lineage>
</organism>
<evidence type="ECO:0000313" key="1">
    <source>
        <dbReference type="EMBL" id="MCX2941229.1"/>
    </source>
</evidence>
<dbReference type="Proteomes" id="UP001300745">
    <property type="component" value="Unassembled WGS sequence"/>
</dbReference>
<proteinExistence type="predicted"/>
<dbReference type="InterPro" id="IPR013494">
    <property type="entry name" value="CHP02678"/>
</dbReference>
<name>A0ABT3SPX3_9MYCO</name>
<accession>A0ABT3SPX3</accession>
<dbReference type="NCBIfam" id="TIGR02678">
    <property type="entry name" value="TIGR02678 family protein"/>
    <property type="match status" value="1"/>
</dbReference>
<dbReference type="EMBL" id="JAPJDO010000064">
    <property type="protein sequence ID" value="MCX2941229.1"/>
    <property type="molecule type" value="Genomic_DNA"/>
</dbReference>
<protein>
    <submittedName>
        <fullName evidence="1">TIGR02678 family protein</fullName>
    </submittedName>
</protein>
<reference evidence="1 2" key="1">
    <citation type="submission" date="2022-11" db="EMBL/GenBank/DDBJ databases">
        <title>Mycobacterium sp. nov.</title>
        <authorList>
            <person name="Papic B."/>
            <person name="Spicic S."/>
            <person name="Duvnjak S."/>
        </authorList>
    </citation>
    <scope>NUCLEOTIDE SEQUENCE [LARGE SCALE GENOMIC DNA]</scope>
    <source>
        <strain evidence="1 2">CVI_P4</strain>
    </source>
</reference>
<sequence>MAEQREAARALLLTPIVTSARSPETLAKIRLHAPALKAMFTSQLGYTLTVESSFARLAKTPLESTAPHRPLMRRGEIPFGASQYTALALICAALLAPGLGEQVLLSHLVSQVRSDAADNGIILTDNISDRRRLVAAITILMDWGVVTETDGSISQWAEGSGTEALLTVSRPMLPHLLSRGLGPTADPATILTTAPEQPRRRLRRRLVEDPVVDRRNLSAGELDVLSRERTEVTRQLEENFGLTVEVRAEGVLAYDAQGSLTDIEFPGSGSLKQAALLLLGTLIGRAESNSANLYVAWDELDSVLQQLVAAHGRSWKADYADGTSTLRRDVVALLGALALADVGDAGMTVSPAAARYRPNITQKPITGMGPS</sequence>
<keyword evidence="2" id="KW-1185">Reference proteome</keyword>
<dbReference type="RefSeq" id="WP_266074052.1">
    <property type="nucleotide sequence ID" value="NZ_JAPJDO010000064.1"/>
</dbReference>
<comment type="caution">
    <text evidence="1">The sequence shown here is derived from an EMBL/GenBank/DDBJ whole genome shotgun (WGS) entry which is preliminary data.</text>
</comment>
<dbReference type="Pfam" id="PF09661">
    <property type="entry name" value="DUF2398"/>
    <property type="match status" value="1"/>
</dbReference>
<evidence type="ECO:0000313" key="2">
    <source>
        <dbReference type="Proteomes" id="UP001300745"/>
    </source>
</evidence>